<evidence type="ECO:0000313" key="2">
    <source>
        <dbReference type="Proteomes" id="UP000278609"/>
    </source>
</evidence>
<reference evidence="1 2" key="1">
    <citation type="submission" date="2018-11" db="EMBL/GenBank/DDBJ databases">
        <title>Genomes From Bacteria Associated with the Canine Oral Cavity: a Test Case for Automated Genome-Based Taxonomic Assignment.</title>
        <authorList>
            <person name="Coil D.A."/>
            <person name="Jospin G."/>
            <person name="Darling A.E."/>
            <person name="Wallis C."/>
            <person name="Davis I.J."/>
            <person name="Harris S."/>
            <person name="Eisen J.A."/>
            <person name="Holcombe L.J."/>
            <person name="O'Flynn C."/>
        </authorList>
    </citation>
    <scope>NUCLEOTIDE SEQUENCE [LARGE SCALE GENOMIC DNA]</scope>
    <source>
        <strain evidence="1 2">OH2617_COT-023</strain>
    </source>
</reference>
<dbReference type="GO" id="GO:0005829">
    <property type="term" value="C:cytosol"/>
    <property type="evidence" value="ECO:0007669"/>
    <property type="project" value="TreeGrafter"/>
</dbReference>
<dbReference type="SUPFAM" id="SSF55298">
    <property type="entry name" value="YjgF-like"/>
    <property type="match status" value="2"/>
</dbReference>
<dbReference type="AlphaFoldDB" id="A0A3P1XW29"/>
<organism evidence="1 2">
    <name type="scientific">Tannerella forsythia</name>
    <name type="common">Bacteroides forsythus</name>
    <dbReference type="NCBI Taxonomy" id="28112"/>
    <lineage>
        <taxon>Bacteria</taxon>
        <taxon>Pseudomonadati</taxon>
        <taxon>Bacteroidota</taxon>
        <taxon>Bacteroidia</taxon>
        <taxon>Bacteroidales</taxon>
        <taxon>Tannerellaceae</taxon>
        <taxon>Tannerella</taxon>
    </lineage>
</organism>
<dbReference type="InterPro" id="IPR035959">
    <property type="entry name" value="RutC-like_sf"/>
</dbReference>
<evidence type="ECO:0000313" key="1">
    <source>
        <dbReference type="EMBL" id="RRD62210.1"/>
    </source>
</evidence>
<proteinExistence type="predicted"/>
<dbReference type="RefSeq" id="WP_124751111.1">
    <property type="nucleotide sequence ID" value="NZ_RQYS01000015.1"/>
</dbReference>
<name>A0A3P1XW29_TANFO</name>
<dbReference type="OrthoDB" id="9803101at2"/>
<dbReference type="InterPro" id="IPR006175">
    <property type="entry name" value="YjgF/YER057c/UK114"/>
</dbReference>
<gene>
    <name evidence="1" type="ORF">EII40_04645</name>
</gene>
<accession>A0A3P1XW29</accession>
<dbReference type="PANTHER" id="PTHR11803:SF39">
    <property type="entry name" value="2-IMINOBUTANOATE_2-IMINOPROPANOATE DEAMINASE"/>
    <property type="match status" value="1"/>
</dbReference>
<dbReference type="EMBL" id="RQYS01000015">
    <property type="protein sequence ID" value="RRD62210.1"/>
    <property type="molecule type" value="Genomic_DNA"/>
</dbReference>
<comment type="caution">
    <text evidence="1">The sequence shown here is derived from an EMBL/GenBank/DDBJ whole genome shotgun (WGS) entry which is preliminary data.</text>
</comment>
<dbReference type="Gene3D" id="3.30.1330.40">
    <property type="entry name" value="RutC-like"/>
    <property type="match status" value="2"/>
</dbReference>
<dbReference type="GO" id="GO:0019239">
    <property type="term" value="F:deaminase activity"/>
    <property type="evidence" value="ECO:0007669"/>
    <property type="project" value="TreeGrafter"/>
</dbReference>
<dbReference type="Proteomes" id="UP000278609">
    <property type="component" value="Unassembled WGS sequence"/>
</dbReference>
<sequence>MIRTHHKEWPDLSVLVACSEFALAGQAAEYHLSIRITASESDAKTQFAQLEDALSRWQREYPHTMLVWRRYFLSDVMNQHDFLRGYENEDAALSVVQQAPGLTKVALWAYFVTSENSRVAKNTSVQAAELIRPSYRHFYHTQLHASVSDEEKQTADIFDRYTALLATQACTLGRHCIRTWLFVRDIDLRYAGMVKARRACFEREGLTSQTHFIASTGIEGRYTDPQALVMMDAYAVHGLETVQIRYLYALDHLNRTSEYGVTFERGAMVQYGDRRHIFISGTASINKDGEIVYSGNLSGQLDRLFENIKALLAEAEAGMHDVMHMIVYVRDPGDYAAVGTWIDAYFPQISRIIVCAAVCRPGWLVEVECIAVTAVGDDRFPAF</sequence>
<dbReference type="PANTHER" id="PTHR11803">
    <property type="entry name" value="2-IMINOBUTANOATE/2-IMINOPROPANOATE DEAMINASE RIDA"/>
    <property type="match status" value="1"/>
</dbReference>
<protein>
    <submittedName>
        <fullName evidence="1">Uncharacterized protein</fullName>
    </submittedName>
</protein>
<dbReference type="Pfam" id="PF01042">
    <property type="entry name" value="Ribonuc_L-PSP"/>
    <property type="match status" value="1"/>
</dbReference>